<evidence type="ECO:0000256" key="4">
    <source>
        <dbReference type="ARBA" id="ARBA00022448"/>
    </source>
</evidence>
<dbReference type="HOGENOM" id="CLU_016758_0_0_1"/>
<evidence type="ECO:0000313" key="15">
    <source>
        <dbReference type="EMBL" id="EWC44435.1"/>
    </source>
</evidence>
<dbReference type="Pfam" id="PF08172">
    <property type="entry name" value="CASP_C"/>
    <property type="match status" value="1"/>
</dbReference>
<dbReference type="InterPro" id="IPR057476">
    <property type="entry name" value="Cux_N"/>
</dbReference>
<feature type="domain" description="Cux N-terminal" evidence="14">
    <location>
        <begin position="35"/>
        <end position="147"/>
    </location>
</feature>
<feature type="domain" description="CASP C-terminal" evidence="13">
    <location>
        <begin position="450"/>
        <end position="708"/>
    </location>
</feature>
<sequence length="749" mass="83444">MSQSGSPAGTPRSSHDGGASERNRKSIEDAAIGEAENAFQKAIAVWRSIDLSSLQKQLDAEASEIITNQRDDLVERKEVAQKTKDFRKLSDPDKLVEYKGLLKAYQQFIDHISNHRKSTESLFLNVYNHLSEAPDPYPLLEATIDSLVQSEDVSRLTSENNALRTTVARLTTQNQNLESRVDELKRDVSRRDKEANRTLEKAEEGFQAVLEERSTNWEAKERSLLDKIEHQERVLKEQKASYEASLRMGKVSEGADDGMGGGASLAELEILSSDLERTSMRLTEMEHRNEQLRAQLAQALAAQNNPPGKSQEEQEELDTEVQRLETANSNLLKKIDSLKADTEVKLRDQERKERALEREVDMIKKERTVLKDKVKAWSDYDEVKRELEVLKTIEFSTGDDDEDGQAVEVEPSGQGKESLEQLLLARNKKLGNELTVLRVSHQDLSSRLEDLQKQLGSTSKELSESRSLNNQLEEDLHKVQSQASFPNPAMSVAGTYTSRYPQSQAGHFGPRGVSRVSPTSSIISGKGPQAGSFDQLRAANTEPSAGILPMLTAQRDRYKTRNAQLEDELSRTQETVTSLRQEITSLQKDNLQLYEKTRYVSSYSRQPMNSGFSSASAKTGAVGVHNNPTASSGLSLDRYRAAYEANLSPFEAFRTRESFRVYNRMGVLERVLFSLTKMVMKNRVTRNLFAGYCLLLHLLCIGVLYWAGMGETEKLGGISMSAGDTVSGAVGGGQAAGEWKAEEAPIPGT</sequence>
<keyword evidence="9 12" id="KW-0472">Membrane</keyword>
<keyword evidence="4" id="KW-0813">Transport</keyword>
<evidence type="ECO:0000313" key="16">
    <source>
        <dbReference type="Proteomes" id="UP000024837"/>
    </source>
</evidence>
<name>W7I6L0_9PEZI</name>
<keyword evidence="8 10" id="KW-0175">Coiled coil</keyword>
<feature type="coiled-coil region" evidence="10">
    <location>
        <begin position="225"/>
        <end position="373"/>
    </location>
</feature>
<dbReference type="GO" id="GO:0006891">
    <property type="term" value="P:intra-Golgi vesicle-mediated transport"/>
    <property type="evidence" value="ECO:0007669"/>
    <property type="project" value="InterPro"/>
</dbReference>
<evidence type="ECO:0000256" key="7">
    <source>
        <dbReference type="ARBA" id="ARBA00023034"/>
    </source>
</evidence>
<evidence type="ECO:0000256" key="3">
    <source>
        <dbReference type="ARBA" id="ARBA00018691"/>
    </source>
</evidence>
<evidence type="ECO:0000256" key="9">
    <source>
        <dbReference type="ARBA" id="ARBA00023136"/>
    </source>
</evidence>
<keyword evidence="5 12" id="KW-0812">Transmembrane</keyword>
<feature type="transmembrane region" description="Helical" evidence="12">
    <location>
        <begin position="688"/>
        <end position="707"/>
    </location>
</feature>
<evidence type="ECO:0000256" key="12">
    <source>
        <dbReference type="SAM" id="Phobius"/>
    </source>
</evidence>
<feature type="compositionally biased region" description="Basic and acidic residues" evidence="11">
    <location>
        <begin position="13"/>
        <end position="28"/>
    </location>
</feature>
<feature type="coiled-coil region" evidence="10">
    <location>
        <begin position="434"/>
        <end position="482"/>
    </location>
</feature>
<evidence type="ECO:0000256" key="2">
    <source>
        <dbReference type="ARBA" id="ARBA00006415"/>
    </source>
</evidence>
<dbReference type="EMBL" id="KI966442">
    <property type="protein sequence ID" value="EWC44435.1"/>
    <property type="molecule type" value="Genomic_DNA"/>
</dbReference>
<evidence type="ECO:0000256" key="10">
    <source>
        <dbReference type="SAM" id="Coils"/>
    </source>
</evidence>
<proteinExistence type="inferred from homology"/>
<feature type="coiled-coil region" evidence="10">
    <location>
        <begin position="153"/>
        <end position="194"/>
    </location>
</feature>
<feature type="region of interest" description="Disordered" evidence="11">
    <location>
        <begin position="1"/>
        <end position="29"/>
    </location>
</feature>
<dbReference type="OrthoDB" id="10257567at2759"/>
<evidence type="ECO:0000259" key="14">
    <source>
        <dbReference type="Pfam" id="PF25398"/>
    </source>
</evidence>
<feature type="region of interest" description="Disordered" evidence="11">
    <location>
        <begin position="729"/>
        <end position="749"/>
    </location>
</feature>
<dbReference type="PANTHER" id="PTHR14043:SF2">
    <property type="entry name" value="HOMEOBOX PROTEIN CUT"/>
    <property type="match status" value="1"/>
</dbReference>
<reference evidence="15 16" key="1">
    <citation type="submission" date="2013-05" db="EMBL/GenBank/DDBJ databases">
        <title>Drechslerella stenobrocha genome reveals carnivorous origination and mechanical trapping mechanism of predatory fungi.</title>
        <authorList>
            <person name="Liu X."/>
            <person name="Zhang W."/>
            <person name="Liu K."/>
        </authorList>
    </citation>
    <scope>NUCLEOTIDE SEQUENCE [LARGE SCALE GENOMIC DNA]</scope>
    <source>
        <strain evidence="15 16">248</strain>
    </source>
</reference>
<feature type="coiled-coil region" evidence="10">
    <location>
        <begin position="548"/>
        <end position="596"/>
    </location>
</feature>
<evidence type="ECO:0000256" key="11">
    <source>
        <dbReference type="SAM" id="MobiDB-lite"/>
    </source>
</evidence>
<accession>W7I6L0</accession>
<organism evidence="15 16">
    <name type="scientific">Drechslerella stenobrocha 248</name>
    <dbReference type="NCBI Taxonomy" id="1043628"/>
    <lineage>
        <taxon>Eukaryota</taxon>
        <taxon>Fungi</taxon>
        <taxon>Dikarya</taxon>
        <taxon>Ascomycota</taxon>
        <taxon>Pezizomycotina</taxon>
        <taxon>Orbiliomycetes</taxon>
        <taxon>Orbiliales</taxon>
        <taxon>Orbiliaceae</taxon>
        <taxon>Drechslerella</taxon>
    </lineage>
</organism>
<evidence type="ECO:0000259" key="13">
    <source>
        <dbReference type="Pfam" id="PF08172"/>
    </source>
</evidence>
<evidence type="ECO:0000256" key="6">
    <source>
        <dbReference type="ARBA" id="ARBA00022989"/>
    </source>
</evidence>
<keyword evidence="7" id="KW-0333">Golgi apparatus</keyword>
<dbReference type="GO" id="GO:0000139">
    <property type="term" value="C:Golgi membrane"/>
    <property type="evidence" value="ECO:0007669"/>
    <property type="project" value="UniProtKB-SubCell"/>
</dbReference>
<evidence type="ECO:0000256" key="1">
    <source>
        <dbReference type="ARBA" id="ARBA00004409"/>
    </source>
</evidence>
<comment type="subcellular location">
    <subcellularLocation>
        <location evidence="1">Golgi apparatus membrane</location>
        <topology evidence="1">Single-pass type IV membrane protein</topology>
    </subcellularLocation>
</comment>
<dbReference type="InterPro" id="IPR012955">
    <property type="entry name" value="CASP_C"/>
</dbReference>
<dbReference type="Proteomes" id="UP000024837">
    <property type="component" value="Unassembled WGS sequence"/>
</dbReference>
<dbReference type="PANTHER" id="PTHR14043">
    <property type="entry name" value="CCAAT DISPLACEMENT PROTEIN-RELATED"/>
    <property type="match status" value="1"/>
</dbReference>
<keyword evidence="16" id="KW-1185">Reference proteome</keyword>
<keyword evidence="6 12" id="KW-1133">Transmembrane helix</keyword>
<feature type="region of interest" description="Disordered" evidence="11">
    <location>
        <begin position="395"/>
        <end position="417"/>
    </location>
</feature>
<dbReference type="AlphaFoldDB" id="W7I6L0"/>
<comment type="similarity">
    <text evidence="2">Belongs to the CASP family.</text>
</comment>
<gene>
    <name evidence="15" type="ORF">DRE_06803</name>
</gene>
<evidence type="ECO:0000256" key="8">
    <source>
        <dbReference type="ARBA" id="ARBA00023054"/>
    </source>
</evidence>
<evidence type="ECO:0000256" key="5">
    <source>
        <dbReference type="ARBA" id="ARBA00022692"/>
    </source>
</evidence>
<dbReference type="Pfam" id="PF25398">
    <property type="entry name" value="CUX1_N"/>
    <property type="match status" value="1"/>
</dbReference>
<protein>
    <recommendedName>
        <fullName evidence="3">Protein CASP</fullName>
    </recommendedName>
</protein>